<feature type="transmembrane region" description="Helical" evidence="4">
    <location>
        <begin position="309"/>
        <end position="333"/>
    </location>
</feature>
<evidence type="ECO:0000259" key="5">
    <source>
        <dbReference type="PROSITE" id="PS50850"/>
    </source>
</evidence>
<feature type="transmembrane region" description="Helical" evidence="4">
    <location>
        <begin position="174"/>
        <end position="194"/>
    </location>
</feature>
<evidence type="ECO:0000256" key="2">
    <source>
        <dbReference type="ARBA" id="ARBA00022989"/>
    </source>
</evidence>
<keyword evidence="7" id="KW-1185">Reference proteome</keyword>
<evidence type="ECO:0000313" key="6">
    <source>
        <dbReference type="EMBL" id="RJG04949.1"/>
    </source>
</evidence>
<dbReference type="EMBL" id="QYUN01000002">
    <property type="protein sequence ID" value="RJG04949.1"/>
    <property type="molecule type" value="Genomic_DNA"/>
</dbReference>
<proteinExistence type="predicted"/>
<dbReference type="CDD" id="cd17370">
    <property type="entry name" value="MFS_MJ1317_like"/>
    <property type="match status" value="1"/>
</dbReference>
<evidence type="ECO:0000313" key="7">
    <source>
        <dbReference type="Proteomes" id="UP000285190"/>
    </source>
</evidence>
<dbReference type="AlphaFoldDB" id="A0A418WXI0"/>
<dbReference type="PROSITE" id="PS50850">
    <property type="entry name" value="MFS"/>
    <property type="match status" value="1"/>
</dbReference>
<comment type="caution">
    <text evidence="6">The sequence shown here is derived from an EMBL/GenBank/DDBJ whole genome shotgun (WGS) entry which is preliminary data.</text>
</comment>
<evidence type="ECO:0000256" key="3">
    <source>
        <dbReference type="ARBA" id="ARBA00023136"/>
    </source>
</evidence>
<feature type="transmembrane region" description="Helical" evidence="4">
    <location>
        <begin position="41"/>
        <end position="66"/>
    </location>
</feature>
<sequence>MRDVTASTISPRIPRTVWLLGLVSMLMDMSSEMIHSLLPVFMTVVLGVSATTVGIIEGVAEATALIVKVFSGVLSDYVGKRKWLTVLGYGLGALTKPLFAIATGAGWILGARFLDRIGKGIRGAPRDALIADVTVPANRGAAFGLRQSLDTVGAFVGPLVAMGLMLLWANDFRAVFWVAVIPGMLAVAMLVFGVKEPQRHASSGPRAFPISRAALRQLPAAYWWVVAAGSALTLARFSEAFLVLRAQQGGLALALVPLVLVWMNVVYAACAYPLGILADRMRHRTLLMIGIVSLIAADLLLAASGSLPWVAGGLLFWGLHMAATQGLLAAMVADAAPADLRGTAFGLFNLGSGLAMLAASVLAGLLWDRLGPAATFQAGAVFAGIALLLLMVYRE</sequence>
<dbReference type="RefSeq" id="WP_119736236.1">
    <property type="nucleotide sequence ID" value="NZ_QYUN01000002.1"/>
</dbReference>
<dbReference type="Gene3D" id="1.20.1250.20">
    <property type="entry name" value="MFS general substrate transporter like domains"/>
    <property type="match status" value="2"/>
</dbReference>
<feature type="transmembrane region" description="Helical" evidence="4">
    <location>
        <begin position="250"/>
        <end position="274"/>
    </location>
</feature>
<protein>
    <submittedName>
        <fullName evidence="6">MFS transporter</fullName>
    </submittedName>
</protein>
<feature type="transmembrane region" description="Helical" evidence="4">
    <location>
        <begin position="373"/>
        <end position="393"/>
    </location>
</feature>
<dbReference type="PANTHER" id="PTHR23518">
    <property type="entry name" value="C-METHYLTRANSFERASE"/>
    <property type="match status" value="1"/>
</dbReference>
<evidence type="ECO:0000256" key="1">
    <source>
        <dbReference type="ARBA" id="ARBA00022692"/>
    </source>
</evidence>
<dbReference type="Pfam" id="PF07690">
    <property type="entry name" value="MFS_1"/>
    <property type="match status" value="1"/>
</dbReference>
<keyword evidence="3 4" id="KW-0472">Membrane</keyword>
<gene>
    <name evidence="6" type="ORF">D3870_02000</name>
</gene>
<dbReference type="InterPro" id="IPR020846">
    <property type="entry name" value="MFS_dom"/>
</dbReference>
<dbReference type="GO" id="GO:0022857">
    <property type="term" value="F:transmembrane transporter activity"/>
    <property type="evidence" value="ECO:0007669"/>
    <property type="project" value="InterPro"/>
</dbReference>
<feature type="transmembrane region" description="Helical" evidence="4">
    <location>
        <begin position="345"/>
        <end position="367"/>
    </location>
</feature>
<dbReference type="SUPFAM" id="SSF103473">
    <property type="entry name" value="MFS general substrate transporter"/>
    <property type="match status" value="1"/>
</dbReference>
<keyword evidence="2 4" id="KW-1133">Transmembrane helix</keyword>
<feature type="transmembrane region" description="Helical" evidence="4">
    <location>
        <begin position="86"/>
        <end position="109"/>
    </location>
</feature>
<dbReference type="Proteomes" id="UP000285190">
    <property type="component" value="Unassembled WGS sequence"/>
</dbReference>
<evidence type="ECO:0000256" key="4">
    <source>
        <dbReference type="SAM" id="Phobius"/>
    </source>
</evidence>
<dbReference type="InterPro" id="IPR011701">
    <property type="entry name" value="MFS"/>
</dbReference>
<dbReference type="PANTHER" id="PTHR23518:SF2">
    <property type="entry name" value="MAJOR FACILITATOR SUPERFAMILY TRANSPORTER"/>
    <property type="match status" value="1"/>
</dbReference>
<feature type="transmembrane region" description="Helical" evidence="4">
    <location>
        <begin position="286"/>
        <end position="303"/>
    </location>
</feature>
<feature type="transmembrane region" description="Helical" evidence="4">
    <location>
        <begin position="221"/>
        <end position="244"/>
    </location>
</feature>
<dbReference type="OrthoDB" id="9803985at2"/>
<reference evidence="6 7" key="1">
    <citation type="submission" date="2018-09" db="EMBL/GenBank/DDBJ databases">
        <authorList>
            <person name="Zhu H."/>
        </authorList>
    </citation>
    <scope>NUCLEOTIDE SEQUENCE [LARGE SCALE GENOMIC DNA]</scope>
    <source>
        <strain evidence="6 7">K2R10-39</strain>
    </source>
</reference>
<organism evidence="6 7">
    <name type="scientific">Noviherbaspirillum cavernae</name>
    <dbReference type="NCBI Taxonomy" id="2320862"/>
    <lineage>
        <taxon>Bacteria</taxon>
        <taxon>Pseudomonadati</taxon>
        <taxon>Pseudomonadota</taxon>
        <taxon>Betaproteobacteria</taxon>
        <taxon>Burkholderiales</taxon>
        <taxon>Oxalobacteraceae</taxon>
        <taxon>Noviherbaspirillum</taxon>
    </lineage>
</organism>
<dbReference type="InterPro" id="IPR036259">
    <property type="entry name" value="MFS_trans_sf"/>
</dbReference>
<feature type="transmembrane region" description="Helical" evidence="4">
    <location>
        <begin position="149"/>
        <end position="168"/>
    </location>
</feature>
<feature type="domain" description="Major facilitator superfamily (MFS) profile" evidence="5">
    <location>
        <begin position="16"/>
        <end position="395"/>
    </location>
</feature>
<keyword evidence="1 4" id="KW-0812">Transmembrane</keyword>
<name>A0A418WXI0_9BURK</name>
<accession>A0A418WXI0</accession>